<feature type="domain" description="NIPSNAP" evidence="1">
    <location>
        <begin position="33"/>
        <end position="127"/>
    </location>
</feature>
<sequence>MTIYELREYTVVPGQHQTWHKAMINLYLVADNQQGRMPNLLARFENHTIKIWEKHGIQQVGFWNTLVGPDTNILTYMLKWESLADREQKWNAFFSDPEWIEARANSEKDGPINAKVSNTFLTPTKFSALQ</sequence>
<dbReference type="EMBL" id="LFJN01000001">
    <property type="protein sequence ID" value="KPI45575.1"/>
    <property type="molecule type" value="Genomic_DNA"/>
</dbReference>
<evidence type="ECO:0000313" key="2">
    <source>
        <dbReference type="EMBL" id="KPI45575.1"/>
    </source>
</evidence>
<dbReference type="InterPro" id="IPR011008">
    <property type="entry name" value="Dimeric_a/b-barrel"/>
</dbReference>
<dbReference type="Pfam" id="PF07978">
    <property type="entry name" value="NIPSNAP"/>
    <property type="match status" value="1"/>
</dbReference>
<dbReference type="InterPro" id="IPR012577">
    <property type="entry name" value="NIPSNAP"/>
</dbReference>
<reference evidence="2 3" key="1">
    <citation type="submission" date="2015-06" db="EMBL/GenBank/DDBJ databases">
        <title>Draft genome of the ant-associated black yeast Phialophora attae CBS 131958.</title>
        <authorList>
            <person name="Moreno L.F."/>
            <person name="Stielow B.J."/>
            <person name="de Hoog S."/>
            <person name="Vicente V.A."/>
            <person name="Weiss V.A."/>
            <person name="de Vries M."/>
            <person name="Cruz L.M."/>
            <person name="Souza E.M."/>
        </authorList>
    </citation>
    <scope>NUCLEOTIDE SEQUENCE [LARGE SCALE GENOMIC DNA]</scope>
    <source>
        <strain evidence="2 3">CBS 131958</strain>
    </source>
</reference>
<organism evidence="2 3">
    <name type="scientific">Cyphellophora attinorum</name>
    <dbReference type="NCBI Taxonomy" id="1664694"/>
    <lineage>
        <taxon>Eukaryota</taxon>
        <taxon>Fungi</taxon>
        <taxon>Dikarya</taxon>
        <taxon>Ascomycota</taxon>
        <taxon>Pezizomycotina</taxon>
        <taxon>Eurotiomycetes</taxon>
        <taxon>Chaetothyriomycetidae</taxon>
        <taxon>Chaetothyriales</taxon>
        <taxon>Cyphellophoraceae</taxon>
        <taxon>Cyphellophora</taxon>
    </lineage>
</organism>
<dbReference type="SUPFAM" id="SSF54909">
    <property type="entry name" value="Dimeric alpha+beta barrel"/>
    <property type="match status" value="1"/>
</dbReference>
<keyword evidence="3" id="KW-1185">Reference proteome</keyword>
<evidence type="ECO:0000313" key="3">
    <source>
        <dbReference type="Proteomes" id="UP000038010"/>
    </source>
</evidence>
<dbReference type="OrthoDB" id="3850374at2759"/>
<name>A0A0N1HHN6_9EURO</name>
<dbReference type="Proteomes" id="UP000038010">
    <property type="component" value="Unassembled WGS sequence"/>
</dbReference>
<comment type="caution">
    <text evidence="2">The sequence shown here is derived from an EMBL/GenBank/DDBJ whole genome shotgun (WGS) entry which is preliminary data.</text>
</comment>
<dbReference type="AlphaFoldDB" id="A0A0N1HHN6"/>
<dbReference type="Gene3D" id="3.30.70.100">
    <property type="match status" value="1"/>
</dbReference>
<dbReference type="VEuPathDB" id="FungiDB:AB675_792"/>
<proteinExistence type="predicted"/>
<dbReference type="GeneID" id="28740205"/>
<gene>
    <name evidence="2" type="ORF">AB675_792</name>
</gene>
<dbReference type="RefSeq" id="XP_018005538.1">
    <property type="nucleotide sequence ID" value="XM_018148335.1"/>
</dbReference>
<protein>
    <recommendedName>
        <fullName evidence="1">NIPSNAP domain-containing protein</fullName>
    </recommendedName>
</protein>
<evidence type="ECO:0000259" key="1">
    <source>
        <dbReference type="Pfam" id="PF07978"/>
    </source>
</evidence>
<accession>A0A0N1HHN6</accession>